<feature type="region of interest" description="Disordered" evidence="3">
    <location>
        <begin position="1"/>
        <end position="56"/>
    </location>
</feature>
<sequence>MTQSKFTNINTSGNAVWDPAVRQQYSASPSLEESDDLPEFACLASDEDREKKAEAHKPGTFGVVVTPESFFDLPEYAASVPHESRRTSGASYGSASSARGAYRSPRPGATRSITLADPNTVVLDRFEDSPVTSPTSFPRSDESRRGSFPEALQNLSITSSAFASGTSTALQTPTFRGADDHLLAHFRQYIVPCLAQPQPPHTASALGIISQSTARNAIELEAHRFRPLHNAICAISALHLAYSGRSSLEDAMQHYHQALAASASATSPNDLITDGVFFRHFLLFVYDICIPMQNEDGANMWAEHLNHLRRIATQRRNGTGSESYSHTLWVIMELDTAACLLGSGNCDFVRTIMEQVLLPPLAQQLPALTITPSESTFPPQEAHIFPPILALNQSIVLQTATMAQTAQRFRHEAIKRDRVTSPGTWARLQANSAQLQSDMHTIWQRYCPEYLAPYTYRTGANLPERVQIVFEQATLRYHAAIIYARTSMFPGQRSFPFAGQQDVLSDTERRVAAIMALTSDQIKHGMLDQRGAVFPLFIAGFATGDFRVKDQVISQIRAFEGHGIGQNTYRTRQLLVAVRDEQLRQANMGSGRMERVDWLDIAKEGGLKVVNCGL</sequence>
<organism evidence="4 5">
    <name type="scientific">Passalora fulva</name>
    <name type="common">Tomato leaf mold</name>
    <name type="synonym">Cladosporium fulvum</name>
    <dbReference type="NCBI Taxonomy" id="5499"/>
    <lineage>
        <taxon>Eukaryota</taxon>
        <taxon>Fungi</taxon>
        <taxon>Dikarya</taxon>
        <taxon>Ascomycota</taxon>
        <taxon>Pezizomycotina</taxon>
        <taxon>Dothideomycetes</taxon>
        <taxon>Dothideomycetidae</taxon>
        <taxon>Mycosphaerellales</taxon>
        <taxon>Mycosphaerellaceae</taxon>
        <taxon>Fulvia</taxon>
    </lineage>
</organism>
<feature type="region of interest" description="Disordered" evidence="3">
    <location>
        <begin position="81"/>
        <end position="147"/>
    </location>
</feature>
<dbReference type="GO" id="GO:0045944">
    <property type="term" value="P:positive regulation of transcription by RNA polymerase II"/>
    <property type="evidence" value="ECO:0007669"/>
    <property type="project" value="TreeGrafter"/>
</dbReference>
<evidence type="ECO:0000313" key="5">
    <source>
        <dbReference type="Proteomes" id="UP000756132"/>
    </source>
</evidence>
<dbReference type="GO" id="GO:0000976">
    <property type="term" value="F:transcription cis-regulatory region binding"/>
    <property type="evidence" value="ECO:0007669"/>
    <property type="project" value="TreeGrafter"/>
</dbReference>
<name>A0A9Q8PHG2_PASFU</name>
<dbReference type="KEGG" id="ffu:CLAFUR5_12477"/>
<keyword evidence="2" id="KW-0539">Nucleus</keyword>
<feature type="compositionally biased region" description="Basic and acidic residues" evidence="3">
    <location>
        <begin position="46"/>
        <end position="56"/>
    </location>
</feature>
<dbReference type="GeneID" id="71992355"/>
<dbReference type="Pfam" id="PF11951">
    <property type="entry name" value="Fungal_trans_2"/>
    <property type="match status" value="1"/>
</dbReference>
<accession>A0A9Q8PHG2</accession>
<dbReference type="PANTHER" id="PTHR37534">
    <property type="entry name" value="TRANSCRIPTIONAL ACTIVATOR PROTEIN UGA3"/>
    <property type="match status" value="1"/>
</dbReference>
<feature type="compositionally biased region" description="Polar residues" evidence="3">
    <location>
        <begin position="1"/>
        <end position="14"/>
    </location>
</feature>
<gene>
    <name evidence="4" type="ORF">CLAFUR5_12477</name>
</gene>
<reference evidence="4" key="1">
    <citation type="submission" date="2021-12" db="EMBL/GenBank/DDBJ databases">
        <authorList>
            <person name="Zaccaron A."/>
            <person name="Stergiopoulos I."/>
        </authorList>
    </citation>
    <scope>NUCLEOTIDE SEQUENCE</scope>
    <source>
        <strain evidence="4">Race5_Kim</strain>
    </source>
</reference>
<proteinExistence type="predicted"/>
<evidence type="ECO:0000256" key="3">
    <source>
        <dbReference type="SAM" id="MobiDB-lite"/>
    </source>
</evidence>
<reference evidence="4" key="2">
    <citation type="journal article" date="2022" name="Microb. Genom.">
        <title>A chromosome-scale genome assembly of the tomato pathogen Cladosporium fulvum reveals a compartmentalized genome architecture and the presence of a dispensable chromosome.</title>
        <authorList>
            <person name="Zaccaron A.Z."/>
            <person name="Chen L.H."/>
            <person name="Samaras A."/>
            <person name="Stergiopoulos I."/>
        </authorList>
    </citation>
    <scope>NUCLEOTIDE SEQUENCE</scope>
    <source>
        <strain evidence="4">Race5_Kim</strain>
    </source>
</reference>
<dbReference type="OMA" id="WSHHISR"/>
<dbReference type="EMBL" id="CP090172">
    <property type="protein sequence ID" value="UJO22504.1"/>
    <property type="molecule type" value="Genomic_DNA"/>
</dbReference>
<keyword evidence="5" id="KW-1185">Reference proteome</keyword>
<dbReference type="InterPro" id="IPR021858">
    <property type="entry name" value="Fun_TF"/>
</dbReference>
<dbReference type="RefSeq" id="XP_047766870.1">
    <property type="nucleotide sequence ID" value="XM_047911625.1"/>
</dbReference>
<protein>
    <submittedName>
        <fullName evidence="4">Uncharacterized protein</fullName>
    </submittedName>
</protein>
<dbReference type="Proteomes" id="UP000756132">
    <property type="component" value="Chromosome 10"/>
</dbReference>
<comment type="subcellular location">
    <subcellularLocation>
        <location evidence="1">Nucleus</location>
    </subcellularLocation>
</comment>
<dbReference type="OrthoDB" id="3598904at2759"/>
<evidence type="ECO:0000256" key="1">
    <source>
        <dbReference type="ARBA" id="ARBA00004123"/>
    </source>
</evidence>
<dbReference type="GO" id="GO:0005634">
    <property type="term" value="C:nucleus"/>
    <property type="evidence" value="ECO:0007669"/>
    <property type="project" value="UniProtKB-SubCell"/>
</dbReference>
<dbReference type="GO" id="GO:0003700">
    <property type="term" value="F:DNA-binding transcription factor activity"/>
    <property type="evidence" value="ECO:0007669"/>
    <property type="project" value="TreeGrafter"/>
</dbReference>
<evidence type="ECO:0000256" key="2">
    <source>
        <dbReference type="ARBA" id="ARBA00023242"/>
    </source>
</evidence>
<feature type="compositionally biased region" description="Low complexity" evidence="3">
    <location>
        <begin position="87"/>
        <end position="104"/>
    </location>
</feature>
<evidence type="ECO:0000313" key="4">
    <source>
        <dbReference type="EMBL" id="UJO22504.1"/>
    </source>
</evidence>
<dbReference type="PANTHER" id="PTHR37534:SF49">
    <property type="entry name" value="LYSINE BIOSYNTHESIS REGULATORY PROTEIN LYS14"/>
    <property type="match status" value="1"/>
</dbReference>
<dbReference type="AlphaFoldDB" id="A0A9Q8PHG2"/>